<organism evidence="4 5">
    <name type="scientific">Adhaeribacter terreus</name>
    <dbReference type="NCBI Taxonomy" id="529703"/>
    <lineage>
        <taxon>Bacteria</taxon>
        <taxon>Pseudomonadati</taxon>
        <taxon>Bacteroidota</taxon>
        <taxon>Cytophagia</taxon>
        <taxon>Cytophagales</taxon>
        <taxon>Hymenobacteraceae</taxon>
        <taxon>Adhaeribacter</taxon>
    </lineage>
</organism>
<gene>
    <name evidence="4" type="ORF">ACFPIB_05730</name>
</gene>
<dbReference type="Pfam" id="PF18174">
    <property type="entry name" value="HU-CCDC81_bac_1"/>
    <property type="match status" value="1"/>
</dbReference>
<evidence type="ECO:0000313" key="4">
    <source>
        <dbReference type="EMBL" id="MFC5270099.1"/>
    </source>
</evidence>
<keyword evidence="2" id="KW-1133">Transmembrane helix</keyword>
<dbReference type="InterPro" id="IPR036680">
    <property type="entry name" value="SPOR-like_sf"/>
</dbReference>
<feature type="domain" description="SPOR" evidence="3">
    <location>
        <begin position="351"/>
        <end position="430"/>
    </location>
</feature>
<dbReference type="InterPro" id="IPR040495">
    <property type="entry name" value="HU-CCDC81_bac_1"/>
</dbReference>
<keyword evidence="2" id="KW-0812">Transmembrane</keyword>
<dbReference type="SUPFAM" id="SSF110997">
    <property type="entry name" value="Sporulation related repeat"/>
    <property type="match status" value="1"/>
</dbReference>
<evidence type="ECO:0000256" key="1">
    <source>
        <dbReference type="ARBA" id="ARBA00023125"/>
    </source>
</evidence>
<dbReference type="Pfam" id="PF05036">
    <property type="entry name" value="SPOR"/>
    <property type="match status" value="1"/>
</dbReference>
<dbReference type="Pfam" id="PF18175">
    <property type="entry name" value="HU-CCDC81_bac_2"/>
    <property type="match status" value="1"/>
</dbReference>
<dbReference type="InterPro" id="IPR007730">
    <property type="entry name" value="SPOR-like_dom"/>
</dbReference>
<reference evidence="5" key="1">
    <citation type="journal article" date="2019" name="Int. J. Syst. Evol. Microbiol.">
        <title>The Global Catalogue of Microorganisms (GCM) 10K type strain sequencing project: providing services to taxonomists for standard genome sequencing and annotation.</title>
        <authorList>
            <consortium name="The Broad Institute Genomics Platform"/>
            <consortium name="The Broad Institute Genome Sequencing Center for Infectious Disease"/>
            <person name="Wu L."/>
            <person name="Ma J."/>
        </authorList>
    </citation>
    <scope>NUCLEOTIDE SEQUENCE [LARGE SCALE GENOMIC DNA]</scope>
    <source>
        <strain evidence="5">KACC 12602</strain>
    </source>
</reference>
<evidence type="ECO:0000256" key="2">
    <source>
        <dbReference type="SAM" id="Phobius"/>
    </source>
</evidence>
<sequence>MVLKQIQDLLHDHDCVIIPDFGGLIAQYASAKIHPVKHTFTPPSKKIAFNEKLQHNDGLLISNLAQHLRVSAPEAQQMVAQFVGNIQSELAQNKRFELQGIGIFRYNAEQKLEFEYLEAENYYAHSFGLPELVARPVIAEEAAALRAVRQKVTPKPVPAGKKGLSAFARKYGTVAATVLTGGLTVAMVYYVSLNSEYNLSSLNPVALFQQKTQTQAPETVAFSEEKVAEAFTQQLETLPVTPEEESVAALEADYDNTVSNIEAVAAPEPVALKPLPTRQVNLNEKAENAMETAAKTAEPKAEIKTAVAKNEIKAEPKAAIAKAEVKTVSKPAEKVVTKAEAKINSETAAIKKATGRYFIISGGFSSLENAERSKKQLAAKGAEQAEVMLPNGMSKLHRVSVAEFDNMETAAAKLPELRKKYGNALWILNY</sequence>
<dbReference type="Proteomes" id="UP001596161">
    <property type="component" value="Unassembled WGS sequence"/>
</dbReference>
<comment type="caution">
    <text evidence="4">The sequence shown here is derived from an EMBL/GenBank/DDBJ whole genome shotgun (WGS) entry which is preliminary data.</text>
</comment>
<dbReference type="RefSeq" id="WP_378016473.1">
    <property type="nucleotide sequence ID" value="NZ_JBHSKT010000003.1"/>
</dbReference>
<name>A0ABW0E721_9BACT</name>
<dbReference type="InterPro" id="IPR010992">
    <property type="entry name" value="IHF-like_DNA-bd_dom_sf"/>
</dbReference>
<evidence type="ECO:0000313" key="5">
    <source>
        <dbReference type="Proteomes" id="UP001596161"/>
    </source>
</evidence>
<dbReference type="PROSITE" id="PS51724">
    <property type="entry name" value="SPOR"/>
    <property type="match status" value="1"/>
</dbReference>
<keyword evidence="5" id="KW-1185">Reference proteome</keyword>
<dbReference type="EMBL" id="JBHSKT010000003">
    <property type="protein sequence ID" value="MFC5270099.1"/>
    <property type="molecule type" value="Genomic_DNA"/>
</dbReference>
<dbReference type="InterPro" id="IPR041268">
    <property type="entry name" value="HU-CCDC81_bac_2"/>
</dbReference>
<evidence type="ECO:0000259" key="3">
    <source>
        <dbReference type="PROSITE" id="PS51724"/>
    </source>
</evidence>
<protein>
    <submittedName>
        <fullName evidence="4">SPOR domain-containing protein</fullName>
    </submittedName>
</protein>
<keyword evidence="2" id="KW-0472">Membrane</keyword>
<accession>A0ABW0E721</accession>
<dbReference type="Gene3D" id="3.30.70.1070">
    <property type="entry name" value="Sporulation related repeat"/>
    <property type="match status" value="1"/>
</dbReference>
<keyword evidence="1" id="KW-0238">DNA-binding</keyword>
<feature type="transmembrane region" description="Helical" evidence="2">
    <location>
        <begin position="171"/>
        <end position="191"/>
    </location>
</feature>
<proteinExistence type="predicted"/>
<dbReference type="SUPFAM" id="SSF47729">
    <property type="entry name" value="IHF-like DNA-binding proteins"/>
    <property type="match status" value="1"/>
</dbReference>